<organism evidence="2 3">
    <name type="scientific">Nitrosomonas aestuarii</name>
    <dbReference type="NCBI Taxonomy" id="52441"/>
    <lineage>
        <taxon>Bacteria</taxon>
        <taxon>Pseudomonadati</taxon>
        <taxon>Pseudomonadota</taxon>
        <taxon>Betaproteobacteria</taxon>
        <taxon>Nitrosomonadales</taxon>
        <taxon>Nitrosomonadaceae</taxon>
        <taxon>Nitrosomonas</taxon>
    </lineage>
</organism>
<reference evidence="3" key="1">
    <citation type="submission" date="2016-10" db="EMBL/GenBank/DDBJ databases">
        <authorList>
            <person name="Varghese N."/>
            <person name="Submissions S."/>
        </authorList>
    </citation>
    <scope>NUCLEOTIDE SEQUENCE [LARGE SCALE GENOMIC DNA]</scope>
    <source>
        <strain evidence="3">Nm69</strain>
    </source>
</reference>
<evidence type="ECO:0000256" key="1">
    <source>
        <dbReference type="SAM" id="Phobius"/>
    </source>
</evidence>
<dbReference type="Proteomes" id="UP000199533">
    <property type="component" value="Unassembled WGS sequence"/>
</dbReference>
<dbReference type="AlphaFoldDB" id="A0A1I4C2P0"/>
<keyword evidence="1" id="KW-1133">Transmembrane helix</keyword>
<protein>
    <submittedName>
        <fullName evidence="2">Uncharacterized protein</fullName>
    </submittedName>
</protein>
<evidence type="ECO:0000313" key="2">
    <source>
        <dbReference type="EMBL" id="SFK75195.1"/>
    </source>
</evidence>
<dbReference type="RefSeq" id="WP_090699748.1">
    <property type="nucleotide sequence ID" value="NZ_FOSP01000014.1"/>
</dbReference>
<feature type="transmembrane region" description="Helical" evidence="1">
    <location>
        <begin position="71"/>
        <end position="90"/>
    </location>
</feature>
<keyword evidence="3" id="KW-1185">Reference proteome</keyword>
<sequence length="91" mass="10181">MRKEVDAFVTRIAKLNRSAFKHIREARIDDAYEAIEEAEAVLDRLLIKHSEKLVAELYLASDKTIRTKSHVLWVAAGGVFIAGLLVGYVLG</sequence>
<gene>
    <name evidence="2" type="ORF">SAMN05216302_101463</name>
</gene>
<keyword evidence="1" id="KW-0812">Transmembrane</keyword>
<dbReference type="EMBL" id="FOSP01000014">
    <property type="protein sequence ID" value="SFK75195.1"/>
    <property type="molecule type" value="Genomic_DNA"/>
</dbReference>
<name>A0A1I4C2P0_9PROT</name>
<keyword evidence="1" id="KW-0472">Membrane</keyword>
<accession>A0A1I4C2P0</accession>
<evidence type="ECO:0000313" key="3">
    <source>
        <dbReference type="Proteomes" id="UP000199533"/>
    </source>
</evidence>
<proteinExistence type="predicted"/>